<keyword evidence="7" id="KW-1185">Reference proteome</keyword>
<dbReference type="Proteomes" id="UP000622405">
    <property type="component" value="Unassembled WGS sequence"/>
</dbReference>
<evidence type="ECO:0000256" key="3">
    <source>
        <dbReference type="ARBA" id="ARBA00022676"/>
    </source>
</evidence>
<organism evidence="6 7">
    <name type="scientific">Acetobacterium malicum</name>
    <dbReference type="NCBI Taxonomy" id="52692"/>
    <lineage>
        <taxon>Bacteria</taxon>
        <taxon>Bacillati</taxon>
        <taxon>Bacillota</taxon>
        <taxon>Clostridia</taxon>
        <taxon>Eubacteriales</taxon>
        <taxon>Eubacteriaceae</taxon>
        <taxon>Acetobacterium</taxon>
    </lineage>
</organism>
<evidence type="ECO:0000256" key="2">
    <source>
        <dbReference type="ARBA" id="ARBA00006739"/>
    </source>
</evidence>
<evidence type="ECO:0000313" key="7">
    <source>
        <dbReference type="Proteomes" id="UP000622405"/>
    </source>
</evidence>
<protein>
    <submittedName>
        <fullName evidence="6">Glycosyltransferase</fullName>
    </submittedName>
</protein>
<gene>
    <name evidence="6" type="ORF">GH811_03490</name>
</gene>
<keyword evidence="4" id="KW-0808">Transferase</keyword>
<comment type="similarity">
    <text evidence="2">Belongs to the glycosyltransferase 2 family.</text>
</comment>
<proteinExistence type="inferred from homology"/>
<evidence type="ECO:0000259" key="5">
    <source>
        <dbReference type="Pfam" id="PF00535"/>
    </source>
</evidence>
<evidence type="ECO:0000313" key="6">
    <source>
        <dbReference type="EMBL" id="MBC3898676.1"/>
    </source>
</evidence>
<sequence>MGDLKMLIGSVVVLYNPTEDEIKNINFYINKVDYAFVIDNSSKDSSELMKKYIDDVNKLSYIHNAENVGLCRALNQGVKLAVKNGCQWTVVFDADSRMSTDVFEIYSNTIEKYKNIENVAVFAPQHSFHRNKKNIYSGYKEIDWAMTSGWLINNDVFKKMNGFFEPLFVDGLDLDYCYYAREKGYKIIECGEAMIDHHPAISKTFRFLFMNIQLGTASPFRYYLQAKCLVWDYKRYHHFFDLKMYFIKWVKVLLFFDNKKEYMKNMLLGTIDGVKLHKKFKQGLYPNRI</sequence>
<dbReference type="Gene3D" id="3.90.550.10">
    <property type="entry name" value="Spore Coat Polysaccharide Biosynthesis Protein SpsA, Chain A"/>
    <property type="match status" value="1"/>
</dbReference>
<evidence type="ECO:0000256" key="1">
    <source>
        <dbReference type="ARBA" id="ARBA00004776"/>
    </source>
</evidence>
<evidence type="ECO:0000256" key="4">
    <source>
        <dbReference type="ARBA" id="ARBA00022679"/>
    </source>
</evidence>
<dbReference type="InterPro" id="IPR029044">
    <property type="entry name" value="Nucleotide-diphossugar_trans"/>
</dbReference>
<dbReference type="InterPro" id="IPR001173">
    <property type="entry name" value="Glyco_trans_2-like"/>
</dbReference>
<comment type="pathway">
    <text evidence="1">Cell wall biogenesis; cell wall polysaccharide biosynthesis.</text>
</comment>
<dbReference type="Pfam" id="PF00535">
    <property type="entry name" value="Glycos_transf_2"/>
    <property type="match status" value="1"/>
</dbReference>
<dbReference type="PANTHER" id="PTHR43179:SF12">
    <property type="entry name" value="GALACTOFURANOSYLTRANSFERASE GLFT2"/>
    <property type="match status" value="1"/>
</dbReference>
<dbReference type="RefSeq" id="WP_186893293.1">
    <property type="nucleotide sequence ID" value="NZ_WJBE01000002.1"/>
</dbReference>
<reference evidence="6 7" key="1">
    <citation type="journal article" date="2020" name="mSystems">
        <title>Defining Genomic and Predicted Metabolic Features of the Acetobacterium Genus.</title>
        <authorList>
            <person name="Ross D.E."/>
            <person name="Marshall C.W."/>
            <person name="Gulliver D."/>
            <person name="May H.D."/>
            <person name="Norman R.S."/>
        </authorList>
    </citation>
    <scope>NUCLEOTIDE SEQUENCE [LARGE SCALE GENOMIC DNA]</scope>
    <source>
        <strain evidence="6 7">DSM 4132</strain>
    </source>
</reference>
<comment type="caution">
    <text evidence="6">The sequence shown here is derived from an EMBL/GenBank/DDBJ whole genome shotgun (WGS) entry which is preliminary data.</text>
</comment>
<dbReference type="EMBL" id="WJBE01000002">
    <property type="protein sequence ID" value="MBC3898676.1"/>
    <property type="molecule type" value="Genomic_DNA"/>
</dbReference>
<accession>A0ABR6YU13</accession>
<feature type="domain" description="Glycosyltransferase 2-like" evidence="5">
    <location>
        <begin position="31"/>
        <end position="134"/>
    </location>
</feature>
<keyword evidence="3" id="KW-0328">Glycosyltransferase</keyword>
<name>A0ABR6YU13_9FIRM</name>
<dbReference type="SUPFAM" id="SSF53448">
    <property type="entry name" value="Nucleotide-diphospho-sugar transferases"/>
    <property type="match status" value="1"/>
</dbReference>
<dbReference type="PANTHER" id="PTHR43179">
    <property type="entry name" value="RHAMNOSYLTRANSFERASE WBBL"/>
    <property type="match status" value="1"/>
</dbReference>